<organism evidence="2 3">
    <name type="scientific">Actinomycetospora termitidis</name>
    <dbReference type="NCBI Taxonomy" id="3053470"/>
    <lineage>
        <taxon>Bacteria</taxon>
        <taxon>Bacillati</taxon>
        <taxon>Actinomycetota</taxon>
        <taxon>Actinomycetes</taxon>
        <taxon>Pseudonocardiales</taxon>
        <taxon>Pseudonocardiaceae</taxon>
        <taxon>Actinomycetospora</taxon>
    </lineage>
</organism>
<evidence type="ECO:0000313" key="2">
    <source>
        <dbReference type="EMBL" id="MDL5154541.1"/>
    </source>
</evidence>
<proteinExistence type="predicted"/>
<comment type="caution">
    <text evidence="2">The sequence shown here is derived from an EMBL/GenBank/DDBJ whole genome shotgun (WGS) entry which is preliminary data.</text>
</comment>
<accession>A0ABT7M292</accession>
<keyword evidence="3" id="KW-1185">Reference proteome</keyword>
<dbReference type="Proteomes" id="UP001231924">
    <property type="component" value="Unassembled WGS sequence"/>
</dbReference>
<protein>
    <submittedName>
        <fullName evidence="2">Uncharacterized protein</fullName>
    </submittedName>
</protein>
<evidence type="ECO:0000313" key="3">
    <source>
        <dbReference type="Proteomes" id="UP001231924"/>
    </source>
</evidence>
<evidence type="ECO:0000256" key="1">
    <source>
        <dbReference type="SAM" id="Phobius"/>
    </source>
</evidence>
<keyword evidence="1" id="KW-1133">Transmembrane helix</keyword>
<dbReference type="RefSeq" id="WP_286050575.1">
    <property type="nucleotide sequence ID" value="NZ_JASVWF010000001.1"/>
</dbReference>
<keyword evidence="1" id="KW-0472">Membrane</keyword>
<gene>
    <name evidence="2" type="ORF">QRT03_01095</name>
</gene>
<sequence length="52" mass="5525">MSGGHELLEHVVVDLLWKVGIVATLAVLVALACWRISARPRSATSRSGRGGQ</sequence>
<keyword evidence="1" id="KW-0812">Transmembrane</keyword>
<dbReference type="EMBL" id="JASVWF010000001">
    <property type="protein sequence ID" value="MDL5154541.1"/>
    <property type="molecule type" value="Genomic_DNA"/>
</dbReference>
<reference evidence="2 3" key="1">
    <citation type="submission" date="2023-06" db="EMBL/GenBank/DDBJ databases">
        <title>Actinomycetospora Odt1-22.</title>
        <authorList>
            <person name="Supong K."/>
        </authorList>
    </citation>
    <scope>NUCLEOTIDE SEQUENCE [LARGE SCALE GENOMIC DNA]</scope>
    <source>
        <strain evidence="2 3">Odt1-22</strain>
    </source>
</reference>
<feature type="transmembrane region" description="Helical" evidence="1">
    <location>
        <begin position="15"/>
        <end position="36"/>
    </location>
</feature>
<name>A0ABT7M292_9PSEU</name>